<accession>A0A7W6USF1</accession>
<dbReference type="AlphaFoldDB" id="A0A7W6USF1"/>
<proteinExistence type="predicted"/>
<evidence type="ECO:0000313" key="1">
    <source>
        <dbReference type="EMBL" id="MBB4443488.1"/>
    </source>
</evidence>
<name>A0A7W6USF1_9HYPH</name>
<protein>
    <recommendedName>
        <fullName evidence="3">DUF2971 domain-containing protein</fullName>
    </recommendedName>
</protein>
<organism evidence="1 2">
    <name type="scientific">Rhizobium esperanzae</name>
    <dbReference type="NCBI Taxonomy" id="1967781"/>
    <lineage>
        <taxon>Bacteria</taxon>
        <taxon>Pseudomonadati</taxon>
        <taxon>Pseudomonadota</taxon>
        <taxon>Alphaproteobacteria</taxon>
        <taxon>Hyphomicrobiales</taxon>
        <taxon>Rhizobiaceae</taxon>
        <taxon>Rhizobium/Agrobacterium group</taxon>
        <taxon>Rhizobium</taxon>
    </lineage>
</organism>
<dbReference type="RefSeq" id="WP_184501956.1">
    <property type="nucleotide sequence ID" value="NZ_JACIHI010000024.1"/>
</dbReference>
<dbReference type="EMBL" id="JACIHI010000024">
    <property type="protein sequence ID" value="MBB4443488.1"/>
    <property type="molecule type" value="Genomic_DNA"/>
</dbReference>
<sequence length="291" mass="32579">MTKAPIFIQIEREMKVRRIINSVLLEYGIDLHPEDAELTLRPEVVLEHTGRRTLSNSILDSMFPKALSPCELYHYTTVASLKGIAATRQLRLYWARKRIGEGELDTFAIRHGLKGYLDTSAGEPFYKTLSDDLFYVSLTRPGGGDEIDLWSVFAEGGHGVRLKLRVHPSRAELRAIQYDALPDTVLSKLNSALASEGEPPFVPWSLSKIGAFCLPSTLRREHEVRLLIKRHAGGRDDALTDGINQYWPLPIGESNDFCQIDLIEIHPGPNAQMHNIQNTIAGTPFESVPVV</sequence>
<comment type="caution">
    <text evidence="1">The sequence shown here is derived from an EMBL/GenBank/DDBJ whole genome shotgun (WGS) entry which is preliminary data.</text>
</comment>
<gene>
    <name evidence="1" type="ORF">GGE15_006790</name>
</gene>
<evidence type="ECO:0008006" key="3">
    <source>
        <dbReference type="Google" id="ProtNLM"/>
    </source>
</evidence>
<dbReference type="Proteomes" id="UP000533724">
    <property type="component" value="Unassembled WGS sequence"/>
</dbReference>
<evidence type="ECO:0000313" key="2">
    <source>
        <dbReference type="Proteomes" id="UP000533724"/>
    </source>
</evidence>
<reference evidence="1 2" key="1">
    <citation type="submission" date="2020-08" db="EMBL/GenBank/DDBJ databases">
        <title>Genomic Encyclopedia of Type Strains, Phase IV (KMG-V): Genome sequencing to study the core and pangenomes of soil and plant-associated prokaryotes.</title>
        <authorList>
            <person name="Whitman W."/>
        </authorList>
    </citation>
    <scope>NUCLEOTIDE SEQUENCE [LARGE SCALE GENOMIC DNA]</scope>
    <source>
        <strain evidence="1 2">SEMIA 414</strain>
    </source>
</reference>